<dbReference type="InterPro" id="IPR056496">
    <property type="entry name" value="CS_DNAAF11_C"/>
</dbReference>
<dbReference type="AlphaFoldDB" id="A0A7R8XCJ0"/>
<reference evidence="2" key="1">
    <citation type="submission" date="2020-11" db="EMBL/GenBank/DDBJ databases">
        <authorList>
            <person name="Tran Van P."/>
        </authorList>
    </citation>
    <scope>NUCLEOTIDE SEQUENCE</scope>
</reference>
<dbReference type="EMBL" id="LR900222">
    <property type="protein sequence ID" value="CAD7244764.1"/>
    <property type="molecule type" value="Genomic_DNA"/>
</dbReference>
<gene>
    <name evidence="2" type="ORF">DSTB1V02_LOCUS4651</name>
</gene>
<sequence length="77" mass="8814">MSFLETQELKVDVHPGHIYVKIKGKILQLVLPEEVSPDKTTVQRSQVTGQLLVTMPKVRIREPLHYTKHVVTLSLLE</sequence>
<evidence type="ECO:0000259" key="1">
    <source>
        <dbReference type="Pfam" id="PF23602"/>
    </source>
</evidence>
<feature type="domain" description="Dynein axonemal assembly factor 11-like CS" evidence="1">
    <location>
        <begin position="3"/>
        <end position="57"/>
    </location>
</feature>
<name>A0A7R8XCJ0_9CRUS</name>
<dbReference type="OrthoDB" id="10250990at2759"/>
<accession>A0A7R8XCJ0</accession>
<dbReference type="Proteomes" id="UP000677054">
    <property type="component" value="Unassembled WGS sequence"/>
</dbReference>
<dbReference type="EMBL" id="CAJPEV010000705">
    <property type="protein sequence ID" value="CAG0887777.1"/>
    <property type="molecule type" value="Genomic_DNA"/>
</dbReference>
<evidence type="ECO:0000313" key="3">
    <source>
        <dbReference type="Proteomes" id="UP000677054"/>
    </source>
</evidence>
<proteinExistence type="predicted"/>
<protein>
    <recommendedName>
        <fullName evidence="1">Dynein axonemal assembly factor 11-like CS domain-containing protein</fullName>
    </recommendedName>
</protein>
<evidence type="ECO:0000313" key="2">
    <source>
        <dbReference type="EMBL" id="CAD7244764.1"/>
    </source>
</evidence>
<keyword evidence="3" id="KW-1185">Reference proteome</keyword>
<organism evidence="2">
    <name type="scientific">Darwinula stevensoni</name>
    <dbReference type="NCBI Taxonomy" id="69355"/>
    <lineage>
        <taxon>Eukaryota</taxon>
        <taxon>Metazoa</taxon>
        <taxon>Ecdysozoa</taxon>
        <taxon>Arthropoda</taxon>
        <taxon>Crustacea</taxon>
        <taxon>Oligostraca</taxon>
        <taxon>Ostracoda</taxon>
        <taxon>Podocopa</taxon>
        <taxon>Podocopida</taxon>
        <taxon>Darwinulocopina</taxon>
        <taxon>Darwinuloidea</taxon>
        <taxon>Darwinulidae</taxon>
        <taxon>Darwinula</taxon>
    </lineage>
</organism>
<dbReference type="Pfam" id="PF23602">
    <property type="entry name" value="CS_DNAAF11_C"/>
    <property type="match status" value="1"/>
</dbReference>